<keyword evidence="2" id="KW-1185">Reference proteome</keyword>
<proteinExistence type="predicted"/>
<comment type="caution">
    <text evidence="1">The sequence shown here is derived from an EMBL/GenBank/DDBJ whole genome shotgun (WGS) entry which is preliminary data.</text>
</comment>
<protein>
    <submittedName>
        <fullName evidence="1">Uncharacterized protein</fullName>
    </submittedName>
</protein>
<reference evidence="1 2" key="1">
    <citation type="journal article" date="2019" name="bioRxiv">
        <title>Genomics, evolutionary history and diagnostics of the Alternaria alternata species group including apple and Asian pear pathotypes.</title>
        <authorList>
            <person name="Armitage A.D."/>
            <person name="Cockerton H.M."/>
            <person name="Sreenivasaprasad S."/>
            <person name="Woodhall J.W."/>
            <person name="Lane C.R."/>
            <person name="Harrison R.J."/>
            <person name="Clarkson J.P."/>
        </authorList>
    </citation>
    <scope>NUCLEOTIDE SEQUENCE [LARGE SCALE GENOMIC DNA]</scope>
    <source>
        <strain evidence="1 2">FERA 650</strain>
    </source>
</reference>
<organism evidence="1 2">
    <name type="scientific">Alternaria gaisen</name>
    <dbReference type="NCBI Taxonomy" id="167740"/>
    <lineage>
        <taxon>Eukaryota</taxon>
        <taxon>Fungi</taxon>
        <taxon>Dikarya</taxon>
        <taxon>Ascomycota</taxon>
        <taxon>Pezizomycotina</taxon>
        <taxon>Dothideomycetes</taxon>
        <taxon>Pleosporomycetidae</taxon>
        <taxon>Pleosporales</taxon>
        <taxon>Pleosporineae</taxon>
        <taxon>Pleosporaceae</taxon>
        <taxon>Alternaria</taxon>
        <taxon>Alternaria sect. Alternaria</taxon>
    </lineage>
</organism>
<dbReference type="Proteomes" id="UP000293547">
    <property type="component" value="Unassembled WGS sequence"/>
</dbReference>
<evidence type="ECO:0000313" key="1">
    <source>
        <dbReference type="EMBL" id="KAB2103442.1"/>
    </source>
</evidence>
<dbReference type="EMBL" id="PDWZ02000008">
    <property type="protein sequence ID" value="KAB2103442.1"/>
    <property type="molecule type" value="Genomic_DNA"/>
</dbReference>
<sequence>MQLFLVVLALAATTLLSPVSLTRRDPIPDAGSFASYPCFDCAANGLCLSWPYENIVSETCFSLEQGQASLQVTTVASPCG</sequence>
<accession>A0ACB6FG94</accession>
<gene>
    <name evidence="1" type="ORF">AG0111_0g8160</name>
</gene>
<name>A0ACB6FG94_9PLEO</name>
<evidence type="ECO:0000313" key="2">
    <source>
        <dbReference type="Proteomes" id="UP000293547"/>
    </source>
</evidence>